<evidence type="ECO:0000259" key="5">
    <source>
        <dbReference type="Pfam" id="PF25917"/>
    </source>
</evidence>
<dbReference type="InterPro" id="IPR058625">
    <property type="entry name" value="MdtA-like_BSH"/>
</dbReference>
<dbReference type="PANTHER" id="PTHR30386">
    <property type="entry name" value="MEMBRANE FUSION SUBUNIT OF EMRAB-TOLC MULTIDRUG EFFLUX PUMP"/>
    <property type="match status" value="1"/>
</dbReference>
<dbReference type="InterPro" id="IPR050739">
    <property type="entry name" value="MFP"/>
</dbReference>
<evidence type="ECO:0000256" key="3">
    <source>
        <dbReference type="SAM" id="Phobius"/>
    </source>
</evidence>
<feature type="domain" description="Multidrug resistance protein MdtA-like alpha-helical hairpin" evidence="4">
    <location>
        <begin position="128"/>
        <end position="193"/>
    </location>
</feature>
<dbReference type="Gene3D" id="2.40.30.170">
    <property type="match status" value="1"/>
</dbReference>
<feature type="compositionally biased region" description="Pro residues" evidence="2">
    <location>
        <begin position="10"/>
        <end position="27"/>
    </location>
</feature>
<feature type="domain" description="Multidrug resistance protein MdtA-like barrel-sandwich hybrid" evidence="5">
    <location>
        <begin position="67"/>
        <end position="248"/>
    </location>
</feature>
<dbReference type="Pfam" id="PF25876">
    <property type="entry name" value="HH_MFP_RND"/>
    <property type="match status" value="1"/>
</dbReference>
<accession>A0ABU1JHS4</accession>
<keyword evidence="8" id="KW-1185">Reference proteome</keyword>
<organism evidence="7 8">
    <name type="scientific">Inquilinus ginsengisoli</name>
    <dbReference type="NCBI Taxonomy" id="363840"/>
    <lineage>
        <taxon>Bacteria</taxon>
        <taxon>Pseudomonadati</taxon>
        <taxon>Pseudomonadota</taxon>
        <taxon>Alphaproteobacteria</taxon>
        <taxon>Rhodospirillales</taxon>
        <taxon>Rhodospirillaceae</taxon>
        <taxon>Inquilinus</taxon>
    </lineage>
</organism>
<keyword evidence="3" id="KW-0812">Transmembrane</keyword>
<dbReference type="EMBL" id="JAVDPW010000001">
    <property type="protein sequence ID" value="MDR6288116.1"/>
    <property type="molecule type" value="Genomic_DNA"/>
</dbReference>
<dbReference type="Gene3D" id="2.40.50.100">
    <property type="match status" value="1"/>
</dbReference>
<keyword evidence="1" id="KW-0175">Coiled coil</keyword>
<feature type="region of interest" description="Disordered" evidence="2">
    <location>
        <begin position="1"/>
        <end position="27"/>
    </location>
</feature>
<name>A0ABU1JHS4_9PROT</name>
<keyword evidence="3" id="KW-0472">Membrane</keyword>
<dbReference type="SUPFAM" id="SSF111369">
    <property type="entry name" value="HlyD-like secretion proteins"/>
    <property type="match status" value="2"/>
</dbReference>
<dbReference type="InterPro" id="IPR058624">
    <property type="entry name" value="MdtA-like_HH"/>
</dbReference>
<dbReference type="PANTHER" id="PTHR30386:SF24">
    <property type="entry name" value="MULTIDRUG RESISTANCE EFFLUX PUMP"/>
    <property type="match status" value="1"/>
</dbReference>
<evidence type="ECO:0000256" key="2">
    <source>
        <dbReference type="SAM" id="MobiDB-lite"/>
    </source>
</evidence>
<dbReference type="Pfam" id="PF25963">
    <property type="entry name" value="Beta-barrel_AAEA"/>
    <property type="match status" value="1"/>
</dbReference>
<feature type="coiled-coil region" evidence="1">
    <location>
        <begin position="127"/>
        <end position="154"/>
    </location>
</feature>
<comment type="caution">
    <text evidence="7">The sequence shown here is derived from an EMBL/GenBank/DDBJ whole genome shotgun (WGS) entry which is preliminary data.</text>
</comment>
<feature type="transmembrane region" description="Helical" evidence="3">
    <location>
        <begin position="32"/>
        <end position="50"/>
    </location>
</feature>
<dbReference type="Gene3D" id="1.10.287.470">
    <property type="entry name" value="Helix hairpin bin"/>
    <property type="match status" value="2"/>
</dbReference>
<proteinExistence type="predicted"/>
<gene>
    <name evidence="7" type="ORF">E9232_000615</name>
</gene>
<dbReference type="Pfam" id="PF25917">
    <property type="entry name" value="BSH_RND"/>
    <property type="match status" value="1"/>
</dbReference>
<reference evidence="7 8" key="1">
    <citation type="submission" date="2023-07" db="EMBL/GenBank/DDBJ databases">
        <title>Sorghum-associated microbial communities from plants grown in Nebraska, USA.</title>
        <authorList>
            <person name="Schachtman D."/>
        </authorList>
    </citation>
    <scope>NUCLEOTIDE SEQUENCE [LARGE SCALE GENOMIC DNA]</scope>
    <source>
        <strain evidence="7 8">584</strain>
    </source>
</reference>
<evidence type="ECO:0000259" key="4">
    <source>
        <dbReference type="Pfam" id="PF25876"/>
    </source>
</evidence>
<keyword evidence="3" id="KW-1133">Transmembrane helix</keyword>
<evidence type="ECO:0000256" key="1">
    <source>
        <dbReference type="SAM" id="Coils"/>
    </source>
</evidence>
<dbReference type="Proteomes" id="UP001262410">
    <property type="component" value="Unassembled WGS sequence"/>
</dbReference>
<sequence length="376" mass="40155">MTDDRASPDTPGPVAPPPTPAQRPPKNPLRRTALIVVAVTIVLFALSVVMERLTPSSSQAVIQAYVVRMASEVAGRVLEVGVTDNARVAAGQVLFRIDPQPYEIAVSEAQARLERIGQTIGASTQAVESAQAKLVQAQADRENVRAQAERARTLVERGVYARSRLDEANSALGVSEATVTGAEADLAKAREELGPQGNDNPQFKEALAALERARLNLLHTTVLAPSDGVVTNLQLGVGQVVGTGQAALTFIDAGTIWVAAAYKENSLEYMAPGDEAEVVLDSLPGTVFAMRVESVGWGVSQGSVDPSTGLPTIRNQSGWVREPQRFPVRLVFKDPPPRGIRYGSQVNVVIYTGENPVVNTVGHVWIRLISVLTYVS</sequence>
<evidence type="ECO:0000313" key="8">
    <source>
        <dbReference type="Proteomes" id="UP001262410"/>
    </source>
</evidence>
<protein>
    <submittedName>
        <fullName evidence="7">Multidrug resistance efflux pump</fullName>
    </submittedName>
</protein>
<evidence type="ECO:0000313" key="7">
    <source>
        <dbReference type="EMBL" id="MDR6288116.1"/>
    </source>
</evidence>
<dbReference type="InterPro" id="IPR058634">
    <property type="entry name" value="AaeA-lik-b-barrel"/>
</dbReference>
<dbReference type="RefSeq" id="WP_309792070.1">
    <property type="nucleotide sequence ID" value="NZ_JAVDPW010000001.1"/>
</dbReference>
<feature type="domain" description="p-hydroxybenzoic acid efflux pump subunit AaeA-like beta-barrel" evidence="6">
    <location>
        <begin position="256"/>
        <end position="345"/>
    </location>
</feature>
<evidence type="ECO:0000259" key="6">
    <source>
        <dbReference type="Pfam" id="PF25963"/>
    </source>
</evidence>